<dbReference type="PANTHER" id="PTHR43450">
    <property type="entry name" value="ASPARTYL-TRNA SYNTHETASE"/>
    <property type="match status" value="1"/>
</dbReference>
<dbReference type="SUPFAM" id="SSF50249">
    <property type="entry name" value="Nucleic acid-binding proteins"/>
    <property type="match status" value="1"/>
</dbReference>
<evidence type="ECO:0000313" key="3">
    <source>
        <dbReference type="EMBL" id="KAH0456529.1"/>
    </source>
</evidence>
<keyword evidence="1" id="KW-0963">Cytoplasm</keyword>
<dbReference type="AlphaFoldDB" id="A0AAV7GM13"/>
<keyword evidence="4" id="KW-1185">Reference proteome</keyword>
<sequence>MGKKMAFLVIRQFTATVQCVLMVTEELVSTQMVKYATFLSRESIVDIKGEATKRLEALYPTLKELALAGSPDREEIEREGSSCVRYPESTEHKRAQDLLQCVFGKSREFPFMWGQGQARVQDLHSLLRSDQRDQKFCVYLYWPIE</sequence>
<gene>
    <name evidence="3" type="ORF">IEQ34_014436</name>
</gene>
<feature type="signal peptide" evidence="2">
    <location>
        <begin position="1"/>
        <end position="19"/>
    </location>
</feature>
<evidence type="ECO:0000313" key="4">
    <source>
        <dbReference type="Proteomes" id="UP000775213"/>
    </source>
</evidence>
<reference evidence="3 4" key="1">
    <citation type="journal article" date="2021" name="Hortic Res">
        <title>Chromosome-scale assembly of the Dendrobium chrysotoxum genome enhances the understanding of orchid evolution.</title>
        <authorList>
            <person name="Zhang Y."/>
            <person name="Zhang G.Q."/>
            <person name="Zhang D."/>
            <person name="Liu X.D."/>
            <person name="Xu X.Y."/>
            <person name="Sun W.H."/>
            <person name="Yu X."/>
            <person name="Zhu X."/>
            <person name="Wang Z.W."/>
            <person name="Zhao X."/>
            <person name="Zhong W.Y."/>
            <person name="Chen H."/>
            <person name="Yin W.L."/>
            <person name="Huang T."/>
            <person name="Niu S.C."/>
            <person name="Liu Z.J."/>
        </authorList>
    </citation>
    <scope>NUCLEOTIDE SEQUENCE [LARGE SCALE GENOMIC DNA]</scope>
    <source>
        <strain evidence="3">Lindl</strain>
    </source>
</reference>
<evidence type="ECO:0000256" key="2">
    <source>
        <dbReference type="SAM" id="SignalP"/>
    </source>
</evidence>
<name>A0AAV7GM13_DENCH</name>
<evidence type="ECO:0000256" key="1">
    <source>
        <dbReference type="ARBA" id="ARBA00022490"/>
    </source>
</evidence>
<keyword evidence="2" id="KW-0732">Signal</keyword>
<dbReference type="GO" id="GO:0004815">
    <property type="term" value="F:aspartate-tRNA ligase activity"/>
    <property type="evidence" value="ECO:0007669"/>
    <property type="project" value="InterPro"/>
</dbReference>
<dbReference type="InterPro" id="IPR004523">
    <property type="entry name" value="Asp-tRNA_synthase_2"/>
</dbReference>
<dbReference type="PANTHER" id="PTHR43450:SF1">
    <property type="entry name" value="ASPARTATE--TRNA LIGASE, CYTOPLASMIC"/>
    <property type="match status" value="1"/>
</dbReference>
<dbReference type="GO" id="GO:0017101">
    <property type="term" value="C:aminoacyl-tRNA synthetase multienzyme complex"/>
    <property type="evidence" value="ECO:0007669"/>
    <property type="project" value="TreeGrafter"/>
</dbReference>
<protein>
    <submittedName>
        <fullName evidence="3">Uncharacterized protein</fullName>
    </submittedName>
</protein>
<dbReference type="GO" id="GO:0003723">
    <property type="term" value="F:RNA binding"/>
    <property type="evidence" value="ECO:0007669"/>
    <property type="project" value="TreeGrafter"/>
</dbReference>
<dbReference type="Proteomes" id="UP000775213">
    <property type="component" value="Unassembled WGS sequence"/>
</dbReference>
<proteinExistence type="predicted"/>
<dbReference type="EMBL" id="JAGFBR010000013">
    <property type="protein sequence ID" value="KAH0456529.1"/>
    <property type="molecule type" value="Genomic_DNA"/>
</dbReference>
<accession>A0AAV7GM13</accession>
<dbReference type="GO" id="GO:0005524">
    <property type="term" value="F:ATP binding"/>
    <property type="evidence" value="ECO:0007669"/>
    <property type="project" value="InterPro"/>
</dbReference>
<dbReference type="InterPro" id="IPR012340">
    <property type="entry name" value="NA-bd_OB-fold"/>
</dbReference>
<dbReference type="GO" id="GO:0006422">
    <property type="term" value="P:aspartyl-tRNA aminoacylation"/>
    <property type="evidence" value="ECO:0007669"/>
    <property type="project" value="InterPro"/>
</dbReference>
<feature type="chain" id="PRO_5043518480" evidence="2">
    <location>
        <begin position="20"/>
        <end position="145"/>
    </location>
</feature>
<organism evidence="3 4">
    <name type="scientific">Dendrobium chrysotoxum</name>
    <name type="common">Orchid</name>
    <dbReference type="NCBI Taxonomy" id="161865"/>
    <lineage>
        <taxon>Eukaryota</taxon>
        <taxon>Viridiplantae</taxon>
        <taxon>Streptophyta</taxon>
        <taxon>Embryophyta</taxon>
        <taxon>Tracheophyta</taxon>
        <taxon>Spermatophyta</taxon>
        <taxon>Magnoliopsida</taxon>
        <taxon>Liliopsida</taxon>
        <taxon>Asparagales</taxon>
        <taxon>Orchidaceae</taxon>
        <taxon>Epidendroideae</taxon>
        <taxon>Malaxideae</taxon>
        <taxon>Dendrobiinae</taxon>
        <taxon>Dendrobium</taxon>
    </lineage>
</organism>
<comment type="caution">
    <text evidence="3">The sequence shown here is derived from an EMBL/GenBank/DDBJ whole genome shotgun (WGS) entry which is preliminary data.</text>
</comment>
<dbReference type="Gene3D" id="2.40.50.140">
    <property type="entry name" value="Nucleic acid-binding proteins"/>
    <property type="match status" value="1"/>
</dbReference>
<dbReference type="GO" id="GO:0005829">
    <property type="term" value="C:cytosol"/>
    <property type="evidence" value="ECO:0007669"/>
    <property type="project" value="TreeGrafter"/>
</dbReference>